<feature type="transmembrane region" description="Helical" evidence="6">
    <location>
        <begin position="531"/>
        <end position="550"/>
    </location>
</feature>
<dbReference type="InterPro" id="IPR004477">
    <property type="entry name" value="ComEC_N"/>
</dbReference>
<evidence type="ECO:0000256" key="6">
    <source>
        <dbReference type="SAM" id="Phobius"/>
    </source>
</evidence>
<sequence>MDGETATREDERLQFGARVVAPENAAPEVHRPQTMRALPPPVPTSSLTPLARLGPALRRSFYSELEHGTAFVFVPVFIALGALFYFSAPAEPGLGGLLLATGLLAALSLALANRPGLRMASLAVLITLTGVLAAKFETWRASTQMLGSEISTRLTGRVVRIEQQASGRIRLTLDVIATERPVLRYAPDRVRATARAVPETLRPGDAVQGLVRLMPASGPVRPQSYDFAFNSYFDGIGAVGFFLRNPELVETADKPGLMTAAAAWVEGWRTRMAQDIAASIGGPEGAIAAALITGIRAGIPEEMNEALRVVGLYHVISISGLHMALVAGTVMFGLRTAFALAPGFSSRWPAKKYAAFGALTATAAYLVISGAGIAAQRSFTMLAVMLLAVMVDRAALTMRNLAISAVIILLIAPHEVMGPSFHMSFAATAALVAAYAAWASYRERRTPRRQAAKYGPVRLAFTTGMKYVSGLSLTSVVAGLATALFTAWHFQQVSPLGLVANLAAMPFVSAVVMPAAVLACLLMPFGLEGPALYAMGMGISAMNSIAVWLAERSAFDATGAIPLSAVLMLTAALAILTMAGSALRWAALPLLIAGAFLIATRQLPHVFVSEDARLVAVDRGNGRLAVNRARPSAFTIQNWQRAAQAGELVWPIEGDAGLPPHAALSDDESELPFRCGEGLCIARHGGGGIVVHADGERTASTACSYASLIVIDDATANNPCRDSSVAVITKRDLARRGSAEIVFENDIIRETRGTGASPGTGASDLDRTSARPALYPNIRFAIREPYRHWHAHRQYSREARGLPPWQKSQGE</sequence>
<evidence type="ECO:0000256" key="5">
    <source>
        <dbReference type="ARBA" id="ARBA00023136"/>
    </source>
</evidence>
<organism evidence="9 10">
    <name type="scientific">Neoaquamicrobium sediminum</name>
    <dbReference type="NCBI Taxonomy" id="1849104"/>
    <lineage>
        <taxon>Bacteria</taxon>
        <taxon>Pseudomonadati</taxon>
        <taxon>Pseudomonadota</taxon>
        <taxon>Alphaproteobacteria</taxon>
        <taxon>Hyphomicrobiales</taxon>
        <taxon>Phyllobacteriaceae</taxon>
        <taxon>Neoaquamicrobium</taxon>
    </lineage>
</organism>
<dbReference type="NCBIfam" id="TIGR00360">
    <property type="entry name" value="ComEC_N-term"/>
    <property type="match status" value="1"/>
</dbReference>
<evidence type="ECO:0000259" key="8">
    <source>
        <dbReference type="Pfam" id="PF13567"/>
    </source>
</evidence>
<dbReference type="EMBL" id="JAZHFV010000003">
    <property type="protein sequence ID" value="MEX4007998.1"/>
    <property type="molecule type" value="Genomic_DNA"/>
</dbReference>
<keyword evidence="4 6" id="KW-1133">Transmembrane helix</keyword>
<feature type="transmembrane region" description="Helical" evidence="6">
    <location>
        <begin position="68"/>
        <end position="88"/>
    </location>
</feature>
<feature type="transmembrane region" description="Helical" evidence="6">
    <location>
        <begin position="381"/>
        <end position="411"/>
    </location>
</feature>
<feature type="transmembrane region" description="Helical" evidence="6">
    <location>
        <begin position="467"/>
        <end position="490"/>
    </location>
</feature>
<name>A0ABV3WTJ5_9HYPH</name>
<feature type="domain" description="ComEC/Rec2-related protein" evidence="7">
    <location>
        <begin position="291"/>
        <end position="578"/>
    </location>
</feature>
<dbReference type="PANTHER" id="PTHR30619:SF1">
    <property type="entry name" value="RECOMBINATION PROTEIN 2"/>
    <property type="match status" value="1"/>
</dbReference>
<gene>
    <name evidence="9" type="ORF">V1479_11830</name>
</gene>
<dbReference type="RefSeq" id="WP_368803062.1">
    <property type="nucleotide sequence ID" value="NZ_JAZHFV010000003.1"/>
</dbReference>
<evidence type="ECO:0000313" key="10">
    <source>
        <dbReference type="Proteomes" id="UP001559025"/>
    </source>
</evidence>
<dbReference type="InterPro" id="IPR025405">
    <property type="entry name" value="DUF4131"/>
</dbReference>
<keyword evidence="2" id="KW-1003">Cell membrane</keyword>
<proteinExistence type="predicted"/>
<reference evidence="9 10" key="1">
    <citation type="submission" date="2024-01" db="EMBL/GenBank/DDBJ databases">
        <title>New evidence supports the origin of RcGTA from prophage.</title>
        <authorList>
            <person name="Xu Y."/>
            <person name="Liu B."/>
            <person name="Chen F."/>
        </authorList>
    </citation>
    <scope>NUCLEOTIDE SEQUENCE [LARGE SCALE GENOMIC DNA]</scope>
    <source>
        <strain evidence="9 10">CBW1107-2</strain>
    </source>
</reference>
<dbReference type="Proteomes" id="UP001559025">
    <property type="component" value="Unassembled WGS sequence"/>
</dbReference>
<keyword evidence="10" id="KW-1185">Reference proteome</keyword>
<evidence type="ECO:0000256" key="1">
    <source>
        <dbReference type="ARBA" id="ARBA00004651"/>
    </source>
</evidence>
<feature type="transmembrane region" description="Helical" evidence="6">
    <location>
        <begin position="557"/>
        <end position="576"/>
    </location>
</feature>
<keyword evidence="5 6" id="KW-0472">Membrane</keyword>
<feature type="transmembrane region" description="Helical" evidence="6">
    <location>
        <begin position="502"/>
        <end position="525"/>
    </location>
</feature>
<evidence type="ECO:0000256" key="4">
    <source>
        <dbReference type="ARBA" id="ARBA00022989"/>
    </source>
</evidence>
<evidence type="ECO:0000256" key="3">
    <source>
        <dbReference type="ARBA" id="ARBA00022692"/>
    </source>
</evidence>
<dbReference type="Pfam" id="PF13567">
    <property type="entry name" value="DUF4131"/>
    <property type="match status" value="1"/>
</dbReference>
<accession>A0ABV3WTJ5</accession>
<comment type="caution">
    <text evidence="9">The sequence shown here is derived from an EMBL/GenBank/DDBJ whole genome shotgun (WGS) entry which is preliminary data.</text>
</comment>
<evidence type="ECO:0000256" key="2">
    <source>
        <dbReference type="ARBA" id="ARBA00022475"/>
    </source>
</evidence>
<protein>
    <submittedName>
        <fullName evidence="9">ComEC/Rec2 family competence protein</fullName>
    </submittedName>
</protein>
<comment type="subcellular location">
    <subcellularLocation>
        <location evidence="1">Cell membrane</location>
        <topology evidence="1">Multi-pass membrane protein</topology>
    </subcellularLocation>
</comment>
<evidence type="ECO:0000313" key="9">
    <source>
        <dbReference type="EMBL" id="MEX4007998.1"/>
    </source>
</evidence>
<dbReference type="InterPro" id="IPR052159">
    <property type="entry name" value="Competence_DNA_uptake"/>
</dbReference>
<evidence type="ECO:0000259" key="7">
    <source>
        <dbReference type="Pfam" id="PF03772"/>
    </source>
</evidence>
<dbReference type="PANTHER" id="PTHR30619">
    <property type="entry name" value="DNA INTERNALIZATION/COMPETENCE PROTEIN COMEC/REC2"/>
    <property type="match status" value="1"/>
</dbReference>
<feature type="transmembrane region" description="Helical" evidence="6">
    <location>
        <begin position="353"/>
        <end position="375"/>
    </location>
</feature>
<feature type="transmembrane region" description="Helical" evidence="6">
    <location>
        <begin position="94"/>
        <end position="112"/>
    </location>
</feature>
<feature type="transmembrane region" description="Helical" evidence="6">
    <location>
        <begin position="423"/>
        <end position="441"/>
    </location>
</feature>
<dbReference type="Pfam" id="PF03772">
    <property type="entry name" value="Competence"/>
    <property type="match status" value="1"/>
</dbReference>
<feature type="domain" description="DUF4131" evidence="8">
    <location>
        <begin position="95"/>
        <end position="241"/>
    </location>
</feature>
<feature type="transmembrane region" description="Helical" evidence="6">
    <location>
        <begin position="582"/>
        <end position="599"/>
    </location>
</feature>
<feature type="transmembrane region" description="Helical" evidence="6">
    <location>
        <begin position="311"/>
        <end position="332"/>
    </location>
</feature>
<keyword evidence="3 6" id="KW-0812">Transmembrane</keyword>